<evidence type="ECO:0000256" key="8">
    <source>
        <dbReference type="ARBA" id="ARBA00023277"/>
    </source>
</evidence>
<evidence type="ECO:0000256" key="5">
    <source>
        <dbReference type="ARBA" id="ARBA00022737"/>
    </source>
</evidence>
<dbReference type="GO" id="GO:0005576">
    <property type="term" value="C:extracellular region"/>
    <property type="evidence" value="ECO:0007669"/>
    <property type="project" value="UniProtKB-SubCell"/>
</dbReference>
<keyword evidence="8" id="KW-0119">Carbohydrate metabolism</keyword>
<sequence>MFLLDGCFIFHQTDGSGMSGLKCKHDLLQCAHIVSSTALPPSKTIEKRAICTPGGYGNASKDDTPAIASAIATCGKGGSIVIPSGTTYNLRSTLDFAGCFGCELQLKGTLKVSNDYQCWSDYKAIILVSDITGATITSTTGAGVIDGNGQDAYDAFAADSLLSRPTLVYIIGSSDITMSGFRVKDPPNVFFSNTGSSRNIEYASLTMIASSKSTNAPKNTDGFDVGTSTFTTIHNVYVSNQDDCITFKPGANYATVDNVTCAGTNHGVSIGSLGESGDNTVTNIYVTNLSASGCSKAAGIKLYASGPDYGTATVHNVTYQGVTVDDCDYGLQIQSCYNSNSSYCAEYPTTASLTDVYFKDFSGTTSGKHGSVVANLDCSADMTCDVYVENFSIKPPSGTAEVLCANFDGSPGVTCTPGASG</sequence>
<name>A0A093ULB9_TALMA</name>
<evidence type="ECO:0000256" key="12">
    <source>
        <dbReference type="ARBA" id="ARBA00037278"/>
    </source>
</evidence>
<dbReference type="Pfam" id="PF00295">
    <property type="entry name" value="Glyco_hydro_28"/>
    <property type="match status" value="1"/>
</dbReference>
<dbReference type="SMART" id="SM00710">
    <property type="entry name" value="PbH1"/>
    <property type="match status" value="5"/>
</dbReference>
<keyword evidence="11" id="KW-0624">Polysaccharide degradation</keyword>
<keyword evidence="10" id="KW-0961">Cell wall biogenesis/degradation</keyword>
<protein>
    <submittedName>
        <fullName evidence="14">Endo-xylogalacturonan hydrolase A</fullName>
    </submittedName>
</protein>
<evidence type="ECO:0000256" key="11">
    <source>
        <dbReference type="ARBA" id="ARBA00023326"/>
    </source>
</evidence>
<keyword evidence="9 13" id="KW-0326">Glycosidase</keyword>
<reference key="1">
    <citation type="journal article" date="2014" name="PLoS Genet.">
        <title>Signature Gene Expression Reveals Novel Clues to the Molecular Mechanisms of Dimorphic Transition in Penicillium marneffei.</title>
        <authorList>
            <person name="Yang E."/>
            <person name="Wang G."/>
            <person name="Cai J."/>
            <person name="Woo P.C."/>
            <person name="Lau S.K."/>
            <person name="Yuen K.-Y."/>
            <person name="Chow W.-N."/>
            <person name="Lin X."/>
        </authorList>
    </citation>
    <scope>NUCLEOTIDE SEQUENCE [LARGE SCALE GENOMIC DNA]</scope>
    <source>
        <strain>PM1</strain>
    </source>
</reference>
<keyword evidence="5" id="KW-0677">Repeat</keyword>
<dbReference type="SUPFAM" id="SSF51126">
    <property type="entry name" value="Pectin lyase-like"/>
    <property type="match status" value="1"/>
</dbReference>
<proteinExistence type="inferred from homology"/>
<dbReference type="GO" id="GO:0045490">
    <property type="term" value="P:pectin catabolic process"/>
    <property type="evidence" value="ECO:0007669"/>
    <property type="project" value="UniProtKB-ARBA"/>
</dbReference>
<dbReference type="GO" id="GO:0071555">
    <property type="term" value="P:cell wall organization"/>
    <property type="evidence" value="ECO:0007669"/>
    <property type="project" value="UniProtKB-KW"/>
</dbReference>
<organism evidence="14">
    <name type="scientific">Talaromyces marneffei PM1</name>
    <dbReference type="NCBI Taxonomy" id="1077442"/>
    <lineage>
        <taxon>Eukaryota</taxon>
        <taxon>Fungi</taxon>
        <taxon>Dikarya</taxon>
        <taxon>Ascomycota</taxon>
        <taxon>Pezizomycotina</taxon>
        <taxon>Eurotiomycetes</taxon>
        <taxon>Eurotiomycetidae</taxon>
        <taxon>Eurotiales</taxon>
        <taxon>Trichocomaceae</taxon>
        <taxon>Talaromyces</taxon>
        <taxon>Talaromyces sect. Talaromyces</taxon>
    </lineage>
</organism>
<evidence type="ECO:0000256" key="7">
    <source>
        <dbReference type="ARBA" id="ARBA00023180"/>
    </source>
</evidence>
<dbReference type="GO" id="GO:0004650">
    <property type="term" value="F:polygalacturonase activity"/>
    <property type="evidence" value="ECO:0007669"/>
    <property type="project" value="InterPro"/>
</dbReference>
<evidence type="ECO:0000256" key="3">
    <source>
        <dbReference type="ARBA" id="ARBA00022525"/>
    </source>
</evidence>
<dbReference type="PANTHER" id="PTHR31736">
    <property type="match status" value="1"/>
</dbReference>
<dbReference type="eggNOG" id="ENOG502QTHU">
    <property type="taxonomic scope" value="Eukaryota"/>
</dbReference>
<dbReference type="Gene3D" id="2.160.20.10">
    <property type="entry name" value="Single-stranded right-handed beta-helix, Pectin lyase-like"/>
    <property type="match status" value="1"/>
</dbReference>
<comment type="function">
    <text evidence="12">Pectinolytic enzyme involved in the degradation of xylogalacturonan (xga), a galacturonan backbone heavily substituted with xylose, and which is one important component of the hairy regions of pectin. Activity requires a galacturonic acid backbone substituted with xylose.</text>
</comment>
<comment type="caution">
    <text evidence="14">The sequence shown here is derived from an EMBL/GenBank/DDBJ whole genome shotgun (WGS) entry which is preliminary data.</text>
</comment>
<accession>A0A093ULB9</accession>
<dbReference type="InterPro" id="IPR000743">
    <property type="entry name" value="Glyco_hydro_28"/>
</dbReference>
<reference evidence="14" key="2">
    <citation type="journal article" date="2014" name="PLoS Genet.">
        <title>Signature gene expression reveals novel clues to the molecular mechanisms of dimorphic transition in Penicillium marneffei.</title>
        <authorList>
            <person name="Yang E."/>
            <person name="Wang G."/>
            <person name="Cai J."/>
            <person name="Woo P.C."/>
            <person name="Lau S.K."/>
            <person name="Yuen K.-Y."/>
            <person name="Chow W.-N."/>
            <person name="Lin X."/>
        </authorList>
    </citation>
    <scope>NUCLEOTIDE SEQUENCE</scope>
    <source>
        <strain evidence="14">PM1</strain>
    </source>
</reference>
<dbReference type="EMBL" id="JPOX01000073">
    <property type="protein sequence ID" value="KFX41062.1"/>
    <property type="molecule type" value="Genomic_DNA"/>
</dbReference>
<evidence type="ECO:0000313" key="14">
    <source>
        <dbReference type="EMBL" id="KFX41062.1"/>
    </source>
</evidence>
<keyword evidence="6 13" id="KW-0378">Hydrolase</keyword>
<dbReference type="InterPro" id="IPR011050">
    <property type="entry name" value="Pectin_lyase_fold/virulence"/>
</dbReference>
<evidence type="ECO:0000256" key="10">
    <source>
        <dbReference type="ARBA" id="ARBA00023316"/>
    </source>
</evidence>
<evidence type="ECO:0000256" key="6">
    <source>
        <dbReference type="ARBA" id="ARBA00022801"/>
    </source>
</evidence>
<keyword evidence="4" id="KW-0732">Signal</keyword>
<evidence type="ECO:0000256" key="13">
    <source>
        <dbReference type="RuleBase" id="RU361169"/>
    </source>
</evidence>
<gene>
    <name evidence="14" type="ORF">GQ26_0730080</name>
</gene>
<dbReference type="HOGENOM" id="CLU_016031_1_3_1"/>
<evidence type="ECO:0000256" key="9">
    <source>
        <dbReference type="ARBA" id="ARBA00023295"/>
    </source>
</evidence>
<evidence type="ECO:0000256" key="1">
    <source>
        <dbReference type="ARBA" id="ARBA00004613"/>
    </source>
</evidence>
<evidence type="ECO:0000256" key="2">
    <source>
        <dbReference type="ARBA" id="ARBA00008834"/>
    </source>
</evidence>
<evidence type="ECO:0000256" key="4">
    <source>
        <dbReference type="ARBA" id="ARBA00022729"/>
    </source>
</evidence>
<keyword evidence="7" id="KW-0325">Glycoprotein</keyword>
<dbReference type="InterPro" id="IPR006626">
    <property type="entry name" value="PbH1"/>
</dbReference>
<comment type="similarity">
    <text evidence="2 13">Belongs to the glycosyl hydrolase 28 family.</text>
</comment>
<comment type="subcellular location">
    <subcellularLocation>
        <location evidence="1">Secreted</location>
    </subcellularLocation>
</comment>
<dbReference type="InterPro" id="IPR012334">
    <property type="entry name" value="Pectin_lyas_fold"/>
</dbReference>
<dbReference type="AlphaFoldDB" id="A0A093ULB9"/>
<keyword evidence="3" id="KW-0964">Secreted</keyword>
<dbReference type="PANTHER" id="PTHR31736:SF9">
    <property type="entry name" value="ENDO-XYLOGALACTURONAN HYDROLASE A-RELATED"/>
    <property type="match status" value="1"/>
</dbReference>